<dbReference type="GeneID" id="69846171"/>
<keyword evidence="6" id="KW-1185">Reference proteome</keyword>
<reference evidence="5" key="1">
    <citation type="submission" date="2015-11" db="EMBL/GenBank/DDBJ databases">
        <title>Genomic diversity of Staphylococcus saprophyticus strains from urinary tract infections, animal surfaces, and fermented foods.</title>
        <authorList>
            <person name="Wolfe B.E."/>
        </authorList>
    </citation>
    <scope>NUCLEOTIDE SEQUENCE [LARGE SCALE GENOMIC DNA]</scope>
    <source>
        <strain evidence="5">738_7</strain>
    </source>
</reference>
<dbReference type="AlphaFoldDB" id="A0A1E5TLA5"/>
<keyword evidence="1" id="KW-0732">Signal</keyword>
<evidence type="ECO:0000313" key="6">
    <source>
        <dbReference type="Proteomes" id="UP001152422"/>
    </source>
</evidence>
<evidence type="ECO:0000256" key="1">
    <source>
        <dbReference type="SAM" id="SignalP"/>
    </source>
</evidence>
<dbReference type="KEGG" id="seqo:SE1039_09420"/>
<feature type="domain" description="Peptidase C51" evidence="2">
    <location>
        <begin position="27"/>
        <end position="150"/>
    </location>
</feature>
<reference evidence="4" key="2">
    <citation type="submission" date="2015-11" db="EMBL/GenBank/DDBJ databases">
        <authorList>
            <person name="Wolfe B.E."/>
        </authorList>
    </citation>
    <scope>NUCLEOTIDE SEQUENCE</scope>
    <source>
        <strain evidence="4">738_7</strain>
    </source>
</reference>
<dbReference type="SUPFAM" id="SSF54001">
    <property type="entry name" value="Cysteine proteinases"/>
    <property type="match status" value="1"/>
</dbReference>
<reference evidence="3" key="3">
    <citation type="submission" date="2022-05" db="EMBL/GenBank/DDBJ databases">
        <title>Comparative genomics of Staphylococcus equorum isolates.</title>
        <authorList>
            <person name="Luelf R.H."/>
        </authorList>
    </citation>
    <scope>NUCLEOTIDE SEQUENCE</scope>
    <source>
        <strain evidence="3">TMW 2.2497</strain>
    </source>
</reference>
<dbReference type="InterPro" id="IPR038765">
    <property type="entry name" value="Papain-like_cys_pep_sf"/>
</dbReference>
<dbReference type="Proteomes" id="UP000095464">
    <property type="component" value="Unassembled WGS sequence"/>
</dbReference>
<dbReference type="Pfam" id="PF05257">
    <property type="entry name" value="CHAP"/>
    <property type="match status" value="1"/>
</dbReference>
<comment type="caution">
    <text evidence="3">The sequence shown here is derived from an EMBL/GenBank/DDBJ whole genome shotgun (WGS) entry which is preliminary data.</text>
</comment>
<evidence type="ECO:0000313" key="4">
    <source>
        <dbReference type="EMBL" id="OEK58395.1"/>
    </source>
</evidence>
<dbReference type="EMBL" id="LNPX01000011">
    <property type="protein sequence ID" value="OEK58395.1"/>
    <property type="molecule type" value="Genomic_DNA"/>
</dbReference>
<sequence>MKKRLGTMFAISAIITVAAAYEGLDNQDMTEPTNHFWSLDPMKYNTYTKGQCTHYVFEKVREDGMKIGKKWNDAKYWASYAQKSDYKVNQSPKVGSILQTTEGEYGHVAYIEQRNDNGSLEVSEMNYNKPFEISNRIITKDEVKDYKYIHPKKNASV</sequence>
<evidence type="ECO:0000259" key="2">
    <source>
        <dbReference type="PROSITE" id="PS50911"/>
    </source>
</evidence>
<accession>A0A1E5TLA5</accession>
<organism evidence="3 6">
    <name type="scientific">Staphylococcus equorum</name>
    <dbReference type="NCBI Taxonomy" id="246432"/>
    <lineage>
        <taxon>Bacteria</taxon>
        <taxon>Bacillati</taxon>
        <taxon>Bacillota</taxon>
        <taxon>Bacilli</taxon>
        <taxon>Bacillales</taxon>
        <taxon>Staphylococcaceae</taxon>
        <taxon>Staphylococcus</taxon>
    </lineage>
</organism>
<evidence type="ECO:0000313" key="3">
    <source>
        <dbReference type="EMBL" id="MDG0846226.1"/>
    </source>
</evidence>
<dbReference type="Gene3D" id="3.90.1720.10">
    <property type="entry name" value="endopeptidase domain like (from Nostoc punctiforme)"/>
    <property type="match status" value="1"/>
</dbReference>
<feature type="signal peptide" evidence="1">
    <location>
        <begin position="1"/>
        <end position="20"/>
    </location>
</feature>
<protein>
    <submittedName>
        <fullName evidence="3">CHAP domain-containing protein</fullName>
    </submittedName>
    <submittedName>
        <fullName evidence="4">Peptidoglycan-binding protein LysM</fullName>
    </submittedName>
</protein>
<proteinExistence type="predicted"/>
<name>A0A1E5TLA5_9STAP</name>
<gene>
    <name evidence="4" type="ORF">ASS94_03500</name>
    <name evidence="3" type="ORF">M4L89_08315</name>
</gene>
<dbReference type="InterPro" id="IPR007921">
    <property type="entry name" value="CHAP_dom"/>
</dbReference>
<evidence type="ECO:0000313" key="5">
    <source>
        <dbReference type="Proteomes" id="UP000095464"/>
    </source>
</evidence>
<feature type="chain" id="PRO_5044557370" evidence="1">
    <location>
        <begin position="21"/>
        <end position="157"/>
    </location>
</feature>
<dbReference type="Proteomes" id="UP001152422">
    <property type="component" value="Unassembled WGS sequence"/>
</dbReference>
<dbReference type="RefSeq" id="WP_021338700.1">
    <property type="nucleotide sequence ID" value="NZ_CP013114.1"/>
</dbReference>
<dbReference type="PROSITE" id="PS50911">
    <property type="entry name" value="CHAP"/>
    <property type="match status" value="1"/>
</dbReference>
<dbReference type="EMBL" id="JAMBQA010000004">
    <property type="protein sequence ID" value="MDG0846226.1"/>
    <property type="molecule type" value="Genomic_DNA"/>
</dbReference>